<dbReference type="Gene3D" id="3.30.450.180">
    <property type="match status" value="1"/>
</dbReference>
<dbReference type="PANTHER" id="PTHR35010">
    <property type="entry name" value="BLL4672 PROTEIN-RELATED"/>
    <property type="match status" value="1"/>
</dbReference>
<dbReference type="PANTHER" id="PTHR35010:SF2">
    <property type="entry name" value="BLL4672 PROTEIN"/>
    <property type="match status" value="1"/>
</dbReference>
<dbReference type="KEGG" id="scy:SCATT_21950"/>
<evidence type="ECO:0000313" key="3">
    <source>
        <dbReference type="Proteomes" id="UP000007842"/>
    </source>
</evidence>
<feature type="domain" description="MmyB-like transcription regulator ligand binding" evidence="1">
    <location>
        <begin position="102"/>
        <end position="250"/>
    </location>
</feature>
<gene>
    <name evidence="2" type="ordered locus">SCATT_21950</name>
</gene>
<name>G8X2D1_STREN</name>
<evidence type="ECO:0000259" key="1">
    <source>
        <dbReference type="Pfam" id="PF17765"/>
    </source>
</evidence>
<dbReference type="OrthoDB" id="4144527at2"/>
<dbReference type="RefSeq" id="WP_014627808.1">
    <property type="nucleotide sequence ID" value="NC_016111.1"/>
</dbReference>
<dbReference type="HOGENOM" id="CLU_057862_2_2_11"/>
<dbReference type="InterPro" id="IPR001387">
    <property type="entry name" value="Cro/C1-type_HTH"/>
</dbReference>
<reference evidence="3" key="1">
    <citation type="submission" date="2011-12" db="EMBL/GenBank/DDBJ databases">
        <title>Complete genome sequence of Streptomyces cattleya strain DSM 46488.</title>
        <authorList>
            <person name="Ou H.-Y."/>
            <person name="Li P."/>
            <person name="Zhao C."/>
            <person name="O'Hagan D."/>
            <person name="Deng Z."/>
        </authorList>
    </citation>
    <scope>NUCLEOTIDE SEQUENCE [LARGE SCALE GENOMIC DNA]</scope>
    <source>
        <strain evidence="3">ATCC 35852 / DSM 46488 / JCM 4925 / NBRC 14057 / NRRL 8057</strain>
    </source>
</reference>
<dbReference type="PATRIC" id="fig|1003195.29.peg.2204"/>
<dbReference type="STRING" id="1003195.SCATT_21950"/>
<dbReference type="InterPro" id="IPR041413">
    <property type="entry name" value="MLTR_LBD"/>
</dbReference>
<dbReference type="Proteomes" id="UP000007842">
    <property type="component" value="Chromosome"/>
</dbReference>
<accession>G8X2D1</accession>
<dbReference type="eggNOG" id="COG1396">
    <property type="taxonomic scope" value="Bacteria"/>
</dbReference>
<organism evidence="2 3">
    <name type="scientific">Streptantibioticus cattleyicolor (strain ATCC 35852 / DSM 46488 / JCM 4925 / NBRC 14057 / NRRL 8057)</name>
    <name type="common">Streptomyces cattleya</name>
    <dbReference type="NCBI Taxonomy" id="1003195"/>
    <lineage>
        <taxon>Bacteria</taxon>
        <taxon>Bacillati</taxon>
        <taxon>Actinomycetota</taxon>
        <taxon>Actinomycetes</taxon>
        <taxon>Kitasatosporales</taxon>
        <taxon>Streptomycetaceae</taxon>
        <taxon>Streptantibioticus</taxon>
    </lineage>
</organism>
<dbReference type="EMBL" id="CP003219">
    <property type="protein sequence ID" value="AEW94566.1"/>
    <property type="molecule type" value="Genomic_DNA"/>
</dbReference>
<dbReference type="Pfam" id="PF17765">
    <property type="entry name" value="MLTR_LBD"/>
    <property type="match status" value="1"/>
</dbReference>
<dbReference type="AlphaFoldDB" id="G8X2D1"/>
<dbReference type="CDD" id="cd00093">
    <property type="entry name" value="HTH_XRE"/>
    <property type="match status" value="1"/>
</dbReference>
<protein>
    <recommendedName>
        <fullName evidence="1">MmyB-like transcription regulator ligand binding domain-containing protein</fullName>
    </recommendedName>
</protein>
<sequence>MEDAHGRGRRAAGLGCSQEMIDAILHWSAGTYERLENNRFHSAPPEQLLRQVAQLLGFDDDEWRLLWYVTQRTGAPSRAEPPSDPPPLYPQREAARRAIDRWQRAVDQVRASAYVTDWRWNVLVFNQEWARSFPRCVVPRNILRWMLLAAEAREVLGDWESCWLPAIVPQLLVARAKHPDDPVLASIEYDVLADPLLAAALHEFGPVYAHPSGAVRPVNHPEDGPGWVEMCPSSLSSPEAQLMIVIYSTEHPLSPSRSTQTPEGDSTPH</sequence>
<keyword evidence="3" id="KW-1185">Reference proteome</keyword>
<proteinExistence type="predicted"/>
<evidence type="ECO:0000313" key="2">
    <source>
        <dbReference type="EMBL" id="AEW94566.1"/>
    </source>
</evidence>